<protein>
    <submittedName>
        <fullName evidence="3">PEGA domain protein</fullName>
    </submittedName>
</protein>
<accession>B3E9F2</accession>
<name>B3E9F2_TRIL1</name>
<dbReference type="InterPro" id="IPR013229">
    <property type="entry name" value="PEGA"/>
</dbReference>
<feature type="domain" description="PEGA" evidence="2">
    <location>
        <begin position="33"/>
        <end position="85"/>
    </location>
</feature>
<dbReference type="HOGENOM" id="CLU_1150560_0_0_7"/>
<dbReference type="EMBL" id="CP001089">
    <property type="protein sequence ID" value="ACD93818.1"/>
    <property type="molecule type" value="Genomic_DNA"/>
</dbReference>
<dbReference type="eggNOG" id="ENOG5033QSW">
    <property type="taxonomic scope" value="Bacteria"/>
</dbReference>
<dbReference type="AlphaFoldDB" id="B3E9F2"/>
<dbReference type="KEGG" id="glo:Glov_0081"/>
<feature type="region of interest" description="Disordered" evidence="1">
    <location>
        <begin position="191"/>
        <end position="221"/>
    </location>
</feature>
<dbReference type="RefSeq" id="WP_012468177.1">
    <property type="nucleotide sequence ID" value="NC_010814.1"/>
</dbReference>
<organism evidence="3 4">
    <name type="scientific">Trichlorobacter lovleyi (strain ATCC BAA-1151 / DSM 17278 / SZ)</name>
    <name type="common">Geobacter lovleyi</name>
    <dbReference type="NCBI Taxonomy" id="398767"/>
    <lineage>
        <taxon>Bacteria</taxon>
        <taxon>Pseudomonadati</taxon>
        <taxon>Thermodesulfobacteriota</taxon>
        <taxon>Desulfuromonadia</taxon>
        <taxon>Geobacterales</taxon>
        <taxon>Geobacteraceae</taxon>
        <taxon>Trichlorobacter</taxon>
    </lineage>
</organism>
<feature type="compositionally biased region" description="Polar residues" evidence="1">
    <location>
        <begin position="205"/>
        <end position="221"/>
    </location>
</feature>
<gene>
    <name evidence="3" type="ordered locus">Glov_0081</name>
</gene>
<dbReference type="STRING" id="398767.Glov_0081"/>
<keyword evidence="4" id="KW-1185">Reference proteome</keyword>
<evidence type="ECO:0000313" key="3">
    <source>
        <dbReference type="EMBL" id="ACD93818.1"/>
    </source>
</evidence>
<sequence length="241" mass="25429">MTRTMHHLLMLLLGSLLSILATGCSMPVLKQDIPVSTNPVGARIYADGQFAGVTPARVSLERNRSHILTLVKENYRQADVVITNQYQKERVYLKAIQSGINSGLFFKNASMGMGSGMNSISNQEETGEAYILTPPAVSVSLMPLSGSAAAASLQAPTATAAYPESDRNAAMGQGEMTKELLKMGAGAALSQTAPIGKETSSSSSRNYVTSDGTRVQEKTTTSVGVKVNPAGLIGVLDTLFQ</sequence>
<evidence type="ECO:0000256" key="1">
    <source>
        <dbReference type="SAM" id="MobiDB-lite"/>
    </source>
</evidence>
<dbReference type="Proteomes" id="UP000002420">
    <property type="component" value="Chromosome"/>
</dbReference>
<proteinExistence type="predicted"/>
<dbReference type="OrthoDB" id="5455724at2"/>
<reference evidence="3 4" key="1">
    <citation type="submission" date="2008-05" db="EMBL/GenBank/DDBJ databases">
        <title>Complete sequence of chromosome of Geobacter lovleyi SZ.</title>
        <authorList>
            <consortium name="US DOE Joint Genome Institute"/>
            <person name="Lucas S."/>
            <person name="Copeland A."/>
            <person name="Lapidus A."/>
            <person name="Glavina del Rio T."/>
            <person name="Dalin E."/>
            <person name="Tice H."/>
            <person name="Bruce D."/>
            <person name="Goodwin L."/>
            <person name="Pitluck S."/>
            <person name="Chertkov O."/>
            <person name="Meincke L."/>
            <person name="Brettin T."/>
            <person name="Detter J.C."/>
            <person name="Han C."/>
            <person name="Tapia R."/>
            <person name="Kuske C.R."/>
            <person name="Schmutz J."/>
            <person name="Larimer F."/>
            <person name="Land M."/>
            <person name="Hauser L."/>
            <person name="Kyrpides N."/>
            <person name="Mikhailova N."/>
            <person name="Sung Y."/>
            <person name="Fletcher K.E."/>
            <person name="Ritalahti K.M."/>
            <person name="Loeffler F.E."/>
            <person name="Richardson P."/>
        </authorList>
    </citation>
    <scope>NUCLEOTIDE SEQUENCE [LARGE SCALE GENOMIC DNA]</scope>
    <source>
        <strain evidence="4">ATCC BAA-1151 / DSM 17278 / SZ</strain>
    </source>
</reference>
<evidence type="ECO:0000259" key="2">
    <source>
        <dbReference type="Pfam" id="PF08308"/>
    </source>
</evidence>
<dbReference type="Pfam" id="PF08308">
    <property type="entry name" value="PEGA"/>
    <property type="match status" value="1"/>
</dbReference>
<evidence type="ECO:0000313" key="4">
    <source>
        <dbReference type="Proteomes" id="UP000002420"/>
    </source>
</evidence>
<dbReference type="PROSITE" id="PS51257">
    <property type="entry name" value="PROKAR_LIPOPROTEIN"/>
    <property type="match status" value="1"/>
</dbReference>